<dbReference type="Gene3D" id="3.30.980.40">
    <property type="match status" value="1"/>
</dbReference>
<comment type="similarity">
    <text evidence="1">Belongs to the FtsK/SpoIIIE/SftA family.</text>
</comment>
<dbReference type="OrthoDB" id="9807790at2"/>
<reference evidence="9 10" key="1">
    <citation type="submission" date="2018-01" db="EMBL/GenBank/DDBJ databases">
        <title>G. obscuriglobus.</title>
        <authorList>
            <person name="Franke J."/>
            <person name="Blomberg W."/>
            <person name="Selmecki A."/>
        </authorList>
    </citation>
    <scope>NUCLEOTIDE SEQUENCE [LARGE SCALE GENOMIC DNA]</scope>
    <source>
        <strain evidence="9 10">DSM 5831</strain>
    </source>
</reference>
<evidence type="ECO:0000256" key="6">
    <source>
        <dbReference type="SAM" id="MobiDB-lite"/>
    </source>
</evidence>
<evidence type="ECO:0000256" key="2">
    <source>
        <dbReference type="ARBA" id="ARBA00022741"/>
    </source>
</evidence>
<gene>
    <name evidence="9" type="ORF">C1280_35875</name>
</gene>
<dbReference type="InterPro" id="IPR041027">
    <property type="entry name" value="FtsK_alpha"/>
</dbReference>
<dbReference type="InterPro" id="IPR002543">
    <property type="entry name" value="FtsK_dom"/>
</dbReference>
<dbReference type="KEGG" id="gog:C1280_35875"/>
<feature type="region of interest" description="Disordered" evidence="6">
    <location>
        <begin position="228"/>
        <end position="282"/>
    </location>
</feature>
<dbReference type="GO" id="GO:0005524">
    <property type="term" value="F:ATP binding"/>
    <property type="evidence" value="ECO:0007669"/>
    <property type="project" value="UniProtKB-UniRule"/>
</dbReference>
<dbReference type="SUPFAM" id="SSF46785">
    <property type="entry name" value="Winged helix' DNA-binding domain"/>
    <property type="match status" value="1"/>
</dbReference>
<name>A0A2Z3HDN3_9BACT</name>
<dbReference type="AlphaFoldDB" id="A0A2Z3HDN3"/>
<feature type="transmembrane region" description="Helical" evidence="7">
    <location>
        <begin position="20"/>
        <end position="39"/>
    </location>
</feature>
<dbReference type="CDD" id="cd01127">
    <property type="entry name" value="TrwB_TraG_TraD_VirD4"/>
    <property type="match status" value="1"/>
</dbReference>
<dbReference type="InterPro" id="IPR036390">
    <property type="entry name" value="WH_DNA-bd_sf"/>
</dbReference>
<organism evidence="9 10">
    <name type="scientific">Gemmata obscuriglobus</name>
    <dbReference type="NCBI Taxonomy" id="114"/>
    <lineage>
        <taxon>Bacteria</taxon>
        <taxon>Pseudomonadati</taxon>
        <taxon>Planctomycetota</taxon>
        <taxon>Planctomycetia</taxon>
        <taxon>Gemmatales</taxon>
        <taxon>Gemmataceae</taxon>
        <taxon>Gemmata</taxon>
    </lineage>
</organism>
<dbReference type="Gene3D" id="3.40.50.300">
    <property type="entry name" value="P-loop containing nucleotide triphosphate hydrolases"/>
    <property type="match status" value="1"/>
</dbReference>
<dbReference type="InterPro" id="IPR018541">
    <property type="entry name" value="Ftsk_gamma"/>
</dbReference>
<keyword evidence="7" id="KW-0472">Membrane</keyword>
<feature type="compositionally biased region" description="Pro residues" evidence="6">
    <location>
        <begin position="254"/>
        <end position="267"/>
    </location>
</feature>
<evidence type="ECO:0000256" key="3">
    <source>
        <dbReference type="ARBA" id="ARBA00022840"/>
    </source>
</evidence>
<keyword evidence="7" id="KW-0812">Transmembrane</keyword>
<dbReference type="EMBL" id="CP025958">
    <property type="protein sequence ID" value="AWM41846.1"/>
    <property type="molecule type" value="Genomic_DNA"/>
</dbReference>
<feature type="domain" description="FtsK" evidence="8">
    <location>
        <begin position="451"/>
        <end position="656"/>
    </location>
</feature>
<protein>
    <submittedName>
        <fullName evidence="9">DNA translocase FtsK</fullName>
    </submittedName>
</protein>
<accession>A0A2Z3HDN3</accession>
<dbReference type="Pfam" id="PF17854">
    <property type="entry name" value="FtsK_alpha"/>
    <property type="match status" value="1"/>
</dbReference>
<keyword evidence="2 5" id="KW-0547">Nucleotide-binding</keyword>
<evidence type="ECO:0000259" key="8">
    <source>
        <dbReference type="PROSITE" id="PS50901"/>
    </source>
</evidence>
<dbReference type="InterPro" id="IPR027417">
    <property type="entry name" value="P-loop_NTPase"/>
</dbReference>
<feature type="transmembrane region" description="Helical" evidence="7">
    <location>
        <begin position="143"/>
        <end position="168"/>
    </location>
</feature>
<dbReference type="Pfam" id="PF01580">
    <property type="entry name" value="FtsK_SpoIIIE"/>
    <property type="match status" value="1"/>
</dbReference>
<sequence length="810" mass="87387">MAEKDEQTLQPPRSPWRVDALALTLLAVGGLLATAVGTARPLKAGPNAFGTWGDDAAALLLEPLGWAAFVLLAGWFAVTALLIANRTPTRLAVRVFGWCAVTTVAAMGVDWFGQGLAPPSVAGRGGSVGAYLRFGLEDATEPVWALVIFGLSAVASVLLVADWLMLLLARWARAALRAVWGGAVWVNDRVADGMEIVLVRIGAGLKAVARTGAGLARAAYAAIPARKPSAAPAHPATPPIPITKGGPIPNLTTTPPPVKSLVPPEPAPAAQGEPASEPARPENIPIHVHADSQPVSMSFAVPSLEEQPSCVDYELPPLSLLNDPEPFPVDDHEQKLREMAVLLEKTFQDFGLTVKVVGIHTGPVITQYEISLETGTRLNKITTLADDLALNLRVASVRVVAPLPGRNTVGIEVPNEIRQTVQLKELVGALAPTPKVSKFKLPLFIGKDVEGRPLAYDLATMPHLLIAGSTGTGKSVCLNTIIVSLLLTRRPDECRMILIDPKKVELSDYAQIPHLMTPVVKEDKKADAILAWAVDKMEERYEWLHRARVRNIASYNELPFEEIARRVNPDSEEELRAIPRKMPYIVIVIDEVGDLMMKMKKEIEGNIILLAQKSRAAGIHLILATQKPTVDVVTGLIKSNLPARICFRVTNRSDSAVVLDEKGGERLLGRGDMLFLQTGVLTRAQGAYVEDAEIERVVSAIATDTPNYDSELQNLKTRDQTESGGGGGEIGEKLRERDPIYEQAVEIVIREQRGSTSLLQRALGIGYGKASRLIDYMAEDGLVGGFNGSNARQVLISSDEWEARKRGAAV</sequence>
<dbReference type="InterPro" id="IPR050206">
    <property type="entry name" value="FtsK/SpoIIIE/SftA"/>
</dbReference>
<dbReference type="InterPro" id="IPR036388">
    <property type="entry name" value="WH-like_DNA-bd_sf"/>
</dbReference>
<dbReference type="Gene3D" id="1.10.10.10">
    <property type="entry name" value="Winged helix-like DNA-binding domain superfamily/Winged helix DNA-binding domain"/>
    <property type="match status" value="1"/>
</dbReference>
<feature type="transmembrane region" description="Helical" evidence="7">
    <location>
        <begin position="64"/>
        <end position="84"/>
    </location>
</feature>
<feature type="compositionally biased region" description="Low complexity" evidence="6">
    <location>
        <begin position="268"/>
        <end position="278"/>
    </location>
</feature>
<dbReference type="GO" id="GO:0003677">
    <property type="term" value="F:DNA binding"/>
    <property type="evidence" value="ECO:0007669"/>
    <property type="project" value="UniProtKB-KW"/>
</dbReference>
<evidence type="ECO:0000313" key="9">
    <source>
        <dbReference type="EMBL" id="AWM41846.1"/>
    </source>
</evidence>
<feature type="region of interest" description="Disordered" evidence="6">
    <location>
        <begin position="716"/>
        <end position="735"/>
    </location>
</feature>
<dbReference type="SMART" id="SM00382">
    <property type="entry name" value="AAA"/>
    <property type="match status" value="1"/>
</dbReference>
<dbReference type="Pfam" id="PF09397">
    <property type="entry name" value="FtsK_gamma"/>
    <property type="match status" value="1"/>
</dbReference>
<dbReference type="PANTHER" id="PTHR22683:SF41">
    <property type="entry name" value="DNA TRANSLOCASE FTSK"/>
    <property type="match status" value="1"/>
</dbReference>
<dbReference type="RefSeq" id="WP_010041007.1">
    <property type="nucleotide sequence ID" value="NZ_CP025958.1"/>
</dbReference>
<evidence type="ECO:0000256" key="4">
    <source>
        <dbReference type="ARBA" id="ARBA00023125"/>
    </source>
</evidence>
<dbReference type="PANTHER" id="PTHR22683">
    <property type="entry name" value="SPORULATION PROTEIN RELATED"/>
    <property type="match status" value="1"/>
</dbReference>
<evidence type="ECO:0000256" key="5">
    <source>
        <dbReference type="PROSITE-ProRule" id="PRU00289"/>
    </source>
</evidence>
<dbReference type="InterPro" id="IPR003593">
    <property type="entry name" value="AAA+_ATPase"/>
</dbReference>
<dbReference type="SMART" id="SM00843">
    <property type="entry name" value="Ftsk_gamma"/>
    <property type="match status" value="1"/>
</dbReference>
<keyword evidence="4" id="KW-0238">DNA-binding</keyword>
<feature type="binding site" evidence="5">
    <location>
        <begin position="468"/>
        <end position="475"/>
    </location>
    <ligand>
        <name>ATP</name>
        <dbReference type="ChEBI" id="CHEBI:30616"/>
    </ligand>
</feature>
<evidence type="ECO:0000256" key="7">
    <source>
        <dbReference type="SAM" id="Phobius"/>
    </source>
</evidence>
<keyword evidence="7" id="KW-1133">Transmembrane helix</keyword>
<dbReference type="PROSITE" id="PS50901">
    <property type="entry name" value="FTSK"/>
    <property type="match status" value="1"/>
</dbReference>
<keyword evidence="3 5" id="KW-0067">ATP-binding</keyword>
<dbReference type="SUPFAM" id="SSF52540">
    <property type="entry name" value="P-loop containing nucleoside triphosphate hydrolases"/>
    <property type="match status" value="1"/>
</dbReference>
<proteinExistence type="inferred from homology"/>
<evidence type="ECO:0000313" key="10">
    <source>
        <dbReference type="Proteomes" id="UP000245802"/>
    </source>
</evidence>
<evidence type="ECO:0000256" key="1">
    <source>
        <dbReference type="ARBA" id="ARBA00006474"/>
    </source>
</evidence>
<keyword evidence="10" id="KW-1185">Reference proteome</keyword>
<dbReference type="Proteomes" id="UP000245802">
    <property type="component" value="Chromosome"/>
</dbReference>